<proteinExistence type="predicted"/>
<reference evidence="1" key="1">
    <citation type="submission" date="2021-01" db="EMBL/GenBank/DDBJ databases">
        <title>Microvirga sp.</title>
        <authorList>
            <person name="Kim M.K."/>
        </authorList>
    </citation>
    <scope>NUCLEOTIDE SEQUENCE</scope>
    <source>
        <strain evidence="1">5420S-16</strain>
    </source>
</reference>
<dbReference type="EMBL" id="JAEQMY010000023">
    <property type="protein sequence ID" value="MBL0405500.1"/>
    <property type="molecule type" value="Genomic_DNA"/>
</dbReference>
<dbReference type="Proteomes" id="UP000605848">
    <property type="component" value="Unassembled WGS sequence"/>
</dbReference>
<organism evidence="1 2">
    <name type="scientific">Microvirga aerilata</name>
    <dbReference type="NCBI Taxonomy" id="670292"/>
    <lineage>
        <taxon>Bacteria</taxon>
        <taxon>Pseudomonadati</taxon>
        <taxon>Pseudomonadota</taxon>
        <taxon>Alphaproteobacteria</taxon>
        <taxon>Hyphomicrobiales</taxon>
        <taxon>Methylobacteriaceae</taxon>
        <taxon>Microvirga</taxon>
    </lineage>
</organism>
<dbReference type="RefSeq" id="WP_202061416.1">
    <property type="nucleotide sequence ID" value="NZ_JAEQMY010000023.1"/>
</dbReference>
<protein>
    <submittedName>
        <fullName evidence="1">Uncharacterized protein</fullName>
    </submittedName>
</protein>
<keyword evidence="2" id="KW-1185">Reference proteome</keyword>
<gene>
    <name evidence="1" type="ORF">JKG68_16140</name>
</gene>
<evidence type="ECO:0000313" key="2">
    <source>
        <dbReference type="Proteomes" id="UP000605848"/>
    </source>
</evidence>
<accession>A0A936ZGL6</accession>
<name>A0A936ZGL6_9HYPH</name>
<evidence type="ECO:0000313" key="1">
    <source>
        <dbReference type="EMBL" id="MBL0405500.1"/>
    </source>
</evidence>
<sequence>MLNSLETEVLLARRDREICIETADCLVSSGIKVIEVANIDEALSCLKCRSDIQLQKSTCPAGLSGLDLADFEVPPPTR</sequence>
<dbReference type="AlphaFoldDB" id="A0A936ZGL6"/>
<comment type="caution">
    <text evidence="1">The sequence shown here is derived from an EMBL/GenBank/DDBJ whole genome shotgun (WGS) entry which is preliminary data.</text>
</comment>